<dbReference type="InterPro" id="IPR021484">
    <property type="entry name" value="DUF3137"/>
</dbReference>
<reference evidence="2 3" key="1">
    <citation type="journal article" date="2015" name="Genome Announc.">
        <title>Draft Genome Sequence of Cyanobacterium Hassallia byssoidea Strain VB512170, Isolated from Monuments in India.</title>
        <authorList>
            <person name="Singh D."/>
            <person name="Chandrababunaidu M.M."/>
            <person name="Panda A."/>
            <person name="Sen D."/>
            <person name="Bhattacharyya S."/>
            <person name="Adhikary S.P."/>
            <person name="Tripathy S."/>
        </authorList>
    </citation>
    <scope>NUCLEOTIDE SEQUENCE [LARGE SCALE GENOMIC DNA]</scope>
    <source>
        <strain evidence="2 3">VB512170</strain>
    </source>
</reference>
<feature type="transmembrane region" description="Helical" evidence="1">
    <location>
        <begin position="302"/>
        <end position="322"/>
    </location>
</feature>
<dbReference type="AlphaFoldDB" id="A0A846H193"/>
<evidence type="ECO:0000256" key="1">
    <source>
        <dbReference type="SAM" id="Phobius"/>
    </source>
</evidence>
<accession>A0A846H193</accession>
<dbReference type="SUPFAM" id="SSF81901">
    <property type="entry name" value="HCP-like"/>
    <property type="match status" value="1"/>
</dbReference>
<dbReference type="Proteomes" id="UP000031549">
    <property type="component" value="Unassembled WGS sequence"/>
</dbReference>
<keyword evidence="1" id="KW-1133">Transmembrane helix</keyword>
<dbReference type="Gene3D" id="1.25.40.10">
    <property type="entry name" value="Tetratricopeptide repeat domain"/>
    <property type="match status" value="1"/>
</dbReference>
<keyword evidence="3" id="KW-1185">Reference proteome</keyword>
<evidence type="ECO:0000313" key="3">
    <source>
        <dbReference type="Proteomes" id="UP000031549"/>
    </source>
</evidence>
<feature type="transmembrane region" description="Helical" evidence="1">
    <location>
        <begin position="263"/>
        <end position="282"/>
    </location>
</feature>
<dbReference type="EMBL" id="JTCM02000001">
    <property type="protein sequence ID" value="NEU71088.1"/>
    <property type="molecule type" value="Genomic_DNA"/>
</dbReference>
<feature type="transmembrane region" description="Helical" evidence="1">
    <location>
        <begin position="441"/>
        <end position="465"/>
    </location>
</feature>
<keyword evidence="1" id="KW-0472">Membrane</keyword>
<protein>
    <submittedName>
        <fullName evidence="2">DUF3137 domain-containing protein</fullName>
    </submittedName>
</protein>
<evidence type="ECO:0000313" key="2">
    <source>
        <dbReference type="EMBL" id="NEU71088.1"/>
    </source>
</evidence>
<name>A0A846H193_9CYAN</name>
<keyword evidence="1" id="KW-0812">Transmembrane</keyword>
<dbReference type="RefSeq" id="WP_039753039.1">
    <property type="nucleotide sequence ID" value="NZ_JTCM02000001.1"/>
</dbReference>
<dbReference type="InterPro" id="IPR011990">
    <property type="entry name" value="TPR-like_helical_dom_sf"/>
</dbReference>
<comment type="caution">
    <text evidence="2">The sequence shown here is derived from an EMBL/GenBank/DDBJ whole genome shotgun (WGS) entry which is preliminary data.</text>
</comment>
<dbReference type="Pfam" id="PF11335">
    <property type="entry name" value="DUF3137"/>
    <property type="match status" value="1"/>
</dbReference>
<organism evidence="2 3">
    <name type="scientific">Hassallia byssoidea VB512170</name>
    <dbReference type="NCBI Taxonomy" id="1304833"/>
    <lineage>
        <taxon>Bacteria</taxon>
        <taxon>Bacillati</taxon>
        <taxon>Cyanobacteriota</taxon>
        <taxon>Cyanophyceae</taxon>
        <taxon>Nostocales</taxon>
        <taxon>Tolypothrichaceae</taxon>
        <taxon>Hassallia</taxon>
    </lineage>
</organism>
<proteinExistence type="predicted"/>
<sequence>MSSFEALQSGLEAIKQGRYSEAIDLLENFCQCEVTSKAVSKEYLQAQITLVKAYHCTGKREKARVLCSKLAESKNLQVQSWAQRIMPSLSAESCVTPENLQQETSSIAPKIFLSSKEATELLAQGYKALKFRRYIEAVQVLEEFCQRTDANTKDYSQAQMWLVKAYKANGQLDNAIALCQQLTTSEQQATQIWAQQFLLTLLPEGEVPSSATESTTCEHQSTSTPKQSTAVKMKMRTLSEFKSFCQQNLISDLKATEATRKEVLKSISFVGIILLIIVGFLIKLFPTEYIIFCLVHKISPPFLIIFIFLFGFLGCLWIWVAFYTSATETYTSGFKSKIIEKIFDFINTDKNLSYSSCSSDADRDYTLSGFIHSQLFQNFLKPNKITQNECIFGKLHETPIFFSEICAEVEVHHAWAKYLDFPQHIRILNSFMIPRFITRRIFVLMLPLYTIILLIKLIKALPYIVSRMLKGQKIDYQHFAEEVFSNKVSRKSLFKGLFFSANFPKNSKGKTLIIPTIINSNIHSLNIGKRQIIKLEDPEFTKFFTVYGNDQVEARYILSTNLMAKLVNFRKKAGRNIYVSFVDNMIYIAIEYAEDVFEPKLFKTMLSFAPMREYFENIQLMLGIVEDLNLNRHIWSQN</sequence>
<gene>
    <name evidence="2" type="ORF">PI95_000475</name>
</gene>